<dbReference type="NCBIfam" id="TIGR01509">
    <property type="entry name" value="HAD-SF-IA-v3"/>
    <property type="match status" value="1"/>
</dbReference>
<dbReference type="RefSeq" id="WP_189486474.1">
    <property type="nucleotide sequence ID" value="NZ_BMZB01000002.1"/>
</dbReference>
<dbReference type="EMBL" id="BMZB01000002">
    <property type="protein sequence ID" value="GGZ35078.1"/>
    <property type="molecule type" value="Genomic_DNA"/>
</dbReference>
<dbReference type="GO" id="GO:0008967">
    <property type="term" value="F:phosphoglycolate phosphatase activity"/>
    <property type="evidence" value="ECO:0007669"/>
    <property type="project" value="TreeGrafter"/>
</dbReference>
<dbReference type="AlphaFoldDB" id="A0A918UUF6"/>
<evidence type="ECO:0000313" key="2">
    <source>
        <dbReference type="Proteomes" id="UP000662572"/>
    </source>
</evidence>
<dbReference type="Pfam" id="PF13419">
    <property type="entry name" value="HAD_2"/>
    <property type="match status" value="1"/>
</dbReference>
<dbReference type="PANTHER" id="PTHR43434">
    <property type="entry name" value="PHOSPHOGLYCOLATE PHOSPHATASE"/>
    <property type="match status" value="1"/>
</dbReference>
<dbReference type="InterPro" id="IPR050155">
    <property type="entry name" value="HAD-like_hydrolase_sf"/>
</dbReference>
<dbReference type="SFLD" id="SFLDS00003">
    <property type="entry name" value="Haloacid_Dehalogenase"/>
    <property type="match status" value="1"/>
</dbReference>
<dbReference type="SFLD" id="SFLDG01129">
    <property type="entry name" value="C1.5:_HAD__Beta-PGM__Phosphata"/>
    <property type="match status" value="1"/>
</dbReference>
<gene>
    <name evidence="1" type="ORF">GCM10011273_21980</name>
</gene>
<dbReference type="InterPro" id="IPR023198">
    <property type="entry name" value="PGP-like_dom2"/>
</dbReference>
<evidence type="ECO:0000313" key="1">
    <source>
        <dbReference type="EMBL" id="GGZ35078.1"/>
    </source>
</evidence>
<dbReference type="SUPFAM" id="SSF56784">
    <property type="entry name" value="HAD-like"/>
    <property type="match status" value="1"/>
</dbReference>
<accession>A0A918UUF6</accession>
<sequence>MSLKLAVFDVDGTLVDSRGPILQALTEGAKAVGLEPPPYEEARHIVGLSLVEALQHLRPEADAALIDAYAHEYKQAFLRFHADPDFREILYPGAEATLLRLKAEGWLIGMATGKSRRGVNRVLDVFGWRDLFDATYCGDDGPSKPHPFMVTENMRVLGVDAAQTLMIGDASFDMRMAREARAYAIGVSWGFHTVEELDAAGAHQIVHDFNELDGALNAFEARAVA</sequence>
<dbReference type="PANTHER" id="PTHR43434:SF24">
    <property type="entry name" value="HYDROLASE-RELATED"/>
    <property type="match status" value="1"/>
</dbReference>
<dbReference type="InterPro" id="IPR036412">
    <property type="entry name" value="HAD-like_sf"/>
</dbReference>
<name>A0A918UUF6_9CAUL</name>
<reference evidence="1" key="1">
    <citation type="journal article" date="2014" name="Int. J. Syst. Evol. Microbiol.">
        <title>Complete genome sequence of Corynebacterium casei LMG S-19264T (=DSM 44701T), isolated from a smear-ripened cheese.</title>
        <authorList>
            <consortium name="US DOE Joint Genome Institute (JGI-PGF)"/>
            <person name="Walter F."/>
            <person name="Albersmeier A."/>
            <person name="Kalinowski J."/>
            <person name="Ruckert C."/>
        </authorList>
    </citation>
    <scope>NUCLEOTIDE SEQUENCE</scope>
    <source>
        <strain evidence="1">KCTC 32296</strain>
    </source>
</reference>
<dbReference type="InterPro" id="IPR023214">
    <property type="entry name" value="HAD_sf"/>
</dbReference>
<dbReference type="GO" id="GO:0005829">
    <property type="term" value="C:cytosol"/>
    <property type="evidence" value="ECO:0007669"/>
    <property type="project" value="TreeGrafter"/>
</dbReference>
<proteinExistence type="predicted"/>
<dbReference type="Gene3D" id="1.10.150.240">
    <property type="entry name" value="Putative phosphatase, domain 2"/>
    <property type="match status" value="1"/>
</dbReference>
<dbReference type="Gene3D" id="3.40.50.1000">
    <property type="entry name" value="HAD superfamily/HAD-like"/>
    <property type="match status" value="1"/>
</dbReference>
<keyword evidence="2" id="KW-1185">Reference proteome</keyword>
<dbReference type="GO" id="GO:0006281">
    <property type="term" value="P:DNA repair"/>
    <property type="evidence" value="ECO:0007669"/>
    <property type="project" value="TreeGrafter"/>
</dbReference>
<organism evidence="1 2">
    <name type="scientific">Asticcacaulis endophyticus</name>
    <dbReference type="NCBI Taxonomy" id="1395890"/>
    <lineage>
        <taxon>Bacteria</taxon>
        <taxon>Pseudomonadati</taxon>
        <taxon>Pseudomonadota</taxon>
        <taxon>Alphaproteobacteria</taxon>
        <taxon>Caulobacterales</taxon>
        <taxon>Caulobacteraceae</taxon>
        <taxon>Asticcacaulis</taxon>
    </lineage>
</organism>
<dbReference type="Proteomes" id="UP000662572">
    <property type="component" value="Unassembled WGS sequence"/>
</dbReference>
<reference evidence="1" key="2">
    <citation type="submission" date="2020-09" db="EMBL/GenBank/DDBJ databases">
        <authorList>
            <person name="Sun Q."/>
            <person name="Kim S."/>
        </authorList>
    </citation>
    <scope>NUCLEOTIDE SEQUENCE</scope>
    <source>
        <strain evidence="1">KCTC 32296</strain>
    </source>
</reference>
<comment type="caution">
    <text evidence="1">The sequence shown here is derived from an EMBL/GenBank/DDBJ whole genome shotgun (WGS) entry which is preliminary data.</text>
</comment>
<dbReference type="InterPro" id="IPR006439">
    <property type="entry name" value="HAD-SF_hydro_IA"/>
</dbReference>
<dbReference type="InterPro" id="IPR041492">
    <property type="entry name" value="HAD_2"/>
</dbReference>
<protein>
    <submittedName>
        <fullName evidence="1">Haloacid dehalogenase</fullName>
    </submittedName>
</protein>
<dbReference type="NCBIfam" id="TIGR01549">
    <property type="entry name" value="HAD-SF-IA-v1"/>
    <property type="match status" value="1"/>
</dbReference>
<dbReference type="SFLD" id="SFLDG01135">
    <property type="entry name" value="C1.5.6:_HAD__Beta-PGM__Phospha"/>
    <property type="match status" value="1"/>
</dbReference>